<dbReference type="RefSeq" id="WP_145080746.1">
    <property type="nucleotide sequence ID" value="NZ_CP036425.1"/>
</dbReference>
<dbReference type="PANTHER" id="PTHR31988:SF19">
    <property type="entry name" value="9-O-ACETYL-N-ACETYLNEURAMINIC ACID DEACETYLASE-RELATED"/>
    <property type="match status" value="1"/>
</dbReference>
<evidence type="ECO:0000259" key="4">
    <source>
        <dbReference type="Pfam" id="PF03629"/>
    </source>
</evidence>
<keyword evidence="6" id="KW-1185">Reference proteome</keyword>
<dbReference type="InterPro" id="IPR052940">
    <property type="entry name" value="Carb_Esterase_6"/>
</dbReference>
<dbReference type="SUPFAM" id="SSF52266">
    <property type="entry name" value="SGNH hydrolase"/>
    <property type="match status" value="1"/>
</dbReference>
<dbReference type="PANTHER" id="PTHR31988">
    <property type="entry name" value="ESTERASE, PUTATIVE (DUF303)-RELATED"/>
    <property type="match status" value="1"/>
</dbReference>
<evidence type="ECO:0000256" key="2">
    <source>
        <dbReference type="SAM" id="Coils"/>
    </source>
</evidence>
<evidence type="ECO:0000256" key="3">
    <source>
        <dbReference type="SAM" id="SignalP"/>
    </source>
</evidence>
<dbReference type="OrthoDB" id="9795554at2"/>
<feature type="coiled-coil region" evidence="2">
    <location>
        <begin position="278"/>
        <end position="305"/>
    </location>
</feature>
<evidence type="ECO:0000313" key="5">
    <source>
        <dbReference type="EMBL" id="QDU35419.1"/>
    </source>
</evidence>
<feature type="signal peptide" evidence="3">
    <location>
        <begin position="1"/>
        <end position="23"/>
    </location>
</feature>
<sequence precursor="true">MPRLRPLSICLLFILFATSSVFAQTGNTPEDKGPIQVFILSGQSNMDGRGVPEKLTPDQLKLVTPSPDILYYFHLMPGLDYAEIGNHKWEQLAIFTNRWKAKQFGPEITFAKSIAKNMPNQKIAILKLSQGGANLYRDFSPTINDEEIHGYHLYPWLTRTAHRAIGRLEQMGYQPKINAFIWVHGWSDAFASEASANNYEKNLTEFFQYVRRDFDNPKLPIVFSQINPDIKVKWAPPVLSAQTAVAAADQNSIMIPSTDLTLLEDGAHFTPDSYITLGNNLANAYIKLKSQLDEAEKEAKTTEAISE</sequence>
<gene>
    <name evidence="5" type="ORF">KS4_35000</name>
</gene>
<dbReference type="GO" id="GO:0016788">
    <property type="term" value="F:hydrolase activity, acting on ester bonds"/>
    <property type="evidence" value="ECO:0007669"/>
    <property type="project" value="UniProtKB-ARBA"/>
</dbReference>
<dbReference type="InterPro" id="IPR036514">
    <property type="entry name" value="SGNH_hydro_sf"/>
</dbReference>
<keyword evidence="1" id="KW-0378">Hydrolase</keyword>
<keyword evidence="3" id="KW-0732">Signal</keyword>
<feature type="domain" description="Sialate O-acetylesterase" evidence="4">
    <location>
        <begin position="35"/>
        <end position="287"/>
    </location>
</feature>
<proteinExistence type="predicted"/>
<dbReference type="Gene3D" id="3.40.50.1110">
    <property type="entry name" value="SGNH hydrolase"/>
    <property type="match status" value="1"/>
</dbReference>
<evidence type="ECO:0000313" key="6">
    <source>
        <dbReference type="Proteomes" id="UP000317369"/>
    </source>
</evidence>
<dbReference type="Proteomes" id="UP000317369">
    <property type="component" value="Chromosome"/>
</dbReference>
<dbReference type="EMBL" id="CP036425">
    <property type="protein sequence ID" value="QDU35419.1"/>
    <property type="molecule type" value="Genomic_DNA"/>
</dbReference>
<evidence type="ECO:0000256" key="1">
    <source>
        <dbReference type="ARBA" id="ARBA00022801"/>
    </source>
</evidence>
<dbReference type="KEGG" id="pcor:KS4_35000"/>
<organism evidence="5 6">
    <name type="scientific">Poriferisphaera corsica</name>
    <dbReference type="NCBI Taxonomy" id="2528020"/>
    <lineage>
        <taxon>Bacteria</taxon>
        <taxon>Pseudomonadati</taxon>
        <taxon>Planctomycetota</taxon>
        <taxon>Phycisphaerae</taxon>
        <taxon>Phycisphaerales</taxon>
        <taxon>Phycisphaeraceae</taxon>
        <taxon>Poriferisphaera</taxon>
    </lineage>
</organism>
<reference evidence="5 6" key="1">
    <citation type="submission" date="2019-02" db="EMBL/GenBank/DDBJ databases">
        <title>Deep-cultivation of Planctomycetes and their phenomic and genomic characterization uncovers novel biology.</title>
        <authorList>
            <person name="Wiegand S."/>
            <person name="Jogler M."/>
            <person name="Boedeker C."/>
            <person name="Pinto D."/>
            <person name="Vollmers J."/>
            <person name="Rivas-Marin E."/>
            <person name="Kohn T."/>
            <person name="Peeters S.H."/>
            <person name="Heuer A."/>
            <person name="Rast P."/>
            <person name="Oberbeckmann S."/>
            <person name="Bunk B."/>
            <person name="Jeske O."/>
            <person name="Meyerdierks A."/>
            <person name="Storesund J.E."/>
            <person name="Kallscheuer N."/>
            <person name="Luecker S."/>
            <person name="Lage O.M."/>
            <person name="Pohl T."/>
            <person name="Merkel B.J."/>
            <person name="Hornburger P."/>
            <person name="Mueller R.-W."/>
            <person name="Bruemmer F."/>
            <person name="Labrenz M."/>
            <person name="Spormann A.M."/>
            <person name="Op den Camp H."/>
            <person name="Overmann J."/>
            <person name="Amann R."/>
            <person name="Jetten M.S.M."/>
            <person name="Mascher T."/>
            <person name="Medema M.H."/>
            <person name="Devos D.P."/>
            <person name="Kaster A.-K."/>
            <person name="Ovreas L."/>
            <person name="Rohde M."/>
            <person name="Galperin M.Y."/>
            <person name="Jogler C."/>
        </authorList>
    </citation>
    <scope>NUCLEOTIDE SEQUENCE [LARGE SCALE GENOMIC DNA]</scope>
    <source>
        <strain evidence="5 6">KS4</strain>
    </source>
</reference>
<dbReference type="AlphaFoldDB" id="A0A517YYZ9"/>
<feature type="chain" id="PRO_5021776739" description="Sialate O-acetylesterase domain-containing protein" evidence="3">
    <location>
        <begin position="24"/>
        <end position="307"/>
    </location>
</feature>
<dbReference type="InterPro" id="IPR005181">
    <property type="entry name" value="SASA"/>
</dbReference>
<dbReference type="Pfam" id="PF03629">
    <property type="entry name" value="SASA"/>
    <property type="match status" value="1"/>
</dbReference>
<protein>
    <recommendedName>
        <fullName evidence="4">Sialate O-acetylesterase domain-containing protein</fullName>
    </recommendedName>
</protein>
<accession>A0A517YYZ9</accession>
<keyword evidence="2" id="KW-0175">Coiled coil</keyword>
<name>A0A517YYZ9_9BACT</name>